<dbReference type="AlphaFoldDB" id="A0A9P6AD29"/>
<evidence type="ECO:0000259" key="4">
    <source>
        <dbReference type="Pfam" id="PF16113"/>
    </source>
</evidence>
<evidence type="ECO:0000256" key="1">
    <source>
        <dbReference type="ARBA" id="ARBA00001709"/>
    </source>
</evidence>
<gene>
    <name evidence="5" type="ORF">BS47DRAFT_1334857</name>
</gene>
<accession>A0A9P6AD29</accession>
<dbReference type="GO" id="GO:0003860">
    <property type="term" value="F:3-hydroxyisobutyryl-CoA hydrolase activity"/>
    <property type="evidence" value="ECO:0007669"/>
    <property type="project" value="UniProtKB-EC"/>
</dbReference>
<dbReference type="EC" id="3.1.2.4" evidence="2"/>
<dbReference type="InterPro" id="IPR029045">
    <property type="entry name" value="ClpP/crotonase-like_dom_sf"/>
</dbReference>
<dbReference type="EMBL" id="MU129355">
    <property type="protein sequence ID" value="KAF9503456.1"/>
    <property type="molecule type" value="Genomic_DNA"/>
</dbReference>
<dbReference type="SUPFAM" id="SSF52096">
    <property type="entry name" value="ClpP/crotonase"/>
    <property type="match status" value="1"/>
</dbReference>
<comment type="catalytic activity">
    <reaction evidence="1">
        <text>3-hydroxy-2-methylpropanoyl-CoA + H2O = 3-hydroxy-2-methylpropanoate + CoA + H(+)</text>
        <dbReference type="Rhea" id="RHEA:20888"/>
        <dbReference type="ChEBI" id="CHEBI:11805"/>
        <dbReference type="ChEBI" id="CHEBI:15377"/>
        <dbReference type="ChEBI" id="CHEBI:15378"/>
        <dbReference type="ChEBI" id="CHEBI:57287"/>
        <dbReference type="ChEBI" id="CHEBI:57340"/>
        <dbReference type="EC" id="3.1.2.4"/>
    </reaction>
</comment>
<dbReference type="OrthoDB" id="1737613at2759"/>
<evidence type="ECO:0000313" key="5">
    <source>
        <dbReference type="EMBL" id="KAF9503456.1"/>
    </source>
</evidence>
<organism evidence="5 6">
    <name type="scientific">Hydnum rufescens UP504</name>
    <dbReference type="NCBI Taxonomy" id="1448309"/>
    <lineage>
        <taxon>Eukaryota</taxon>
        <taxon>Fungi</taxon>
        <taxon>Dikarya</taxon>
        <taxon>Basidiomycota</taxon>
        <taxon>Agaricomycotina</taxon>
        <taxon>Agaricomycetes</taxon>
        <taxon>Cantharellales</taxon>
        <taxon>Hydnaceae</taxon>
        <taxon>Hydnum</taxon>
    </lineage>
</organism>
<reference evidence="5" key="1">
    <citation type="journal article" date="2020" name="Nat. Commun.">
        <title>Large-scale genome sequencing of mycorrhizal fungi provides insights into the early evolution of symbiotic traits.</title>
        <authorList>
            <person name="Miyauchi S."/>
            <person name="Kiss E."/>
            <person name="Kuo A."/>
            <person name="Drula E."/>
            <person name="Kohler A."/>
            <person name="Sanchez-Garcia M."/>
            <person name="Morin E."/>
            <person name="Andreopoulos B."/>
            <person name="Barry K.W."/>
            <person name="Bonito G."/>
            <person name="Buee M."/>
            <person name="Carver A."/>
            <person name="Chen C."/>
            <person name="Cichocki N."/>
            <person name="Clum A."/>
            <person name="Culley D."/>
            <person name="Crous P.W."/>
            <person name="Fauchery L."/>
            <person name="Girlanda M."/>
            <person name="Hayes R.D."/>
            <person name="Keri Z."/>
            <person name="LaButti K."/>
            <person name="Lipzen A."/>
            <person name="Lombard V."/>
            <person name="Magnuson J."/>
            <person name="Maillard F."/>
            <person name="Murat C."/>
            <person name="Nolan M."/>
            <person name="Ohm R.A."/>
            <person name="Pangilinan J."/>
            <person name="Pereira M.F."/>
            <person name="Perotto S."/>
            <person name="Peter M."/>
            <person name="Pfister S."/>
            <person name="Riley R."/>
            <person name="Sitrit Y."/>
            <person name="Stielow J.B."/>
            <person name="Szollosi G."/>
            <person name="Zifcakova L."/>
            <person name="Stursova M."/>
            <person name="Spatafora J.W."/>
            <person name="Tedersoo L."/>
            <person name="Vaario L.M."/>
            <person name="Yamada A."/>
            <person name="Yan M."/>
            <person name="Wang P."/>
            <person name="Xu J."/>
            <person name="Bruns T."/>
            <person name="Baldrian P."/>
            <person name="Vilgalys R."/>
            <person name="Dunand C."/>
            <person name="Henrissat B."/>
            <person name="Grigoriev I.V."/>
            <person name="Hibbett D."/>
            <person name="Nagy L.G."/>
            <person name="Martin F.M."/>
        </authorList>
    </citation>
    <scope>NUCLEOTIDE SEQUENCE</scope>
    <source>
        <strain evidence="5">UP504</strain>
    </source>
</reference>
<dbReference type="PANTHER" id="PTHR43176:SF3">
    <property type="entry name" value="3-HYDROXYISOBUTYRYL-COA HYDROLASE, MITOCHONDRIAL"/>
    <property type="match status" value="1"/>
</dbReference>
<dbReference type="PANTHER" id="PTHR43176">
    <property type="entry name" value="3-HYDROXYISOBUTYRYL-COA HYDROLASE-RELATED"/>
    <property type="match status" value="1"/>
</dbReference>
<proteinExistence type="predicted"/>
<evidence type="ECO:0000256" key="3">
    <source>
        <dbReference type="ARBA" id="ARBA00022801"/>
    </source>
</evidence>
<evidence type="ECO:0000256" key="2">
    <source>
        <dbReference type="ARBA" id="ARBA00011915"/>
    </source>
</evidence>
<dbReference type="Pfam" id="PF16113">
    <property type="entry name" value="ECH_2"/>
    <property type="match status" value="1"/>
</dbReference>
<name>A0A9P6AD29_9AGAM</name>
<dbReference type="Proteomes" id="UP000886523">
    <property type="component" value="Unassembled WGS sequence"/>
</dbReference>
<dbReference type="InterPro" id="IPR045004">
    <property type="entry name" value="ECH_dom"/>
</dbReference>
<evidence type="ECO:0000313" key="6">
    <source>
        <dbReference type="Proteomes" id="UP000886523"/>
    </source>
</evidence>
<feature type="domain" description="Enoyl-CoA hydratase/isomerase" evidence="4">
    <location>
        <begin position="15"/>
        <end position="116"/>
    </location>
</feature>
<dbReference type="GO" id="GO:0006574">
    <property type="term" value="P:L-valine catabolic process"/>
    <property type="evidence" value="ECO:0007669"/>
    <property type="project" value="TreeGrafter"/>
</dbReference>
<dbReference type="InterPro" id="IPR032259">
    <property type="entry name" value="HIBYL-CoA-H"/>
</dbReference>
<sequence length="130" mass="14193">MCTPRLPASPTTIHLTATESTMFAVPEATIGCFPDVGSTYVLVRLDAEIGTYLAVMGNSMAGYQVYHLCIATHYIPSHHIPPILERLGALKGLGPHSVNETLDEFDRKPSSRLEVEFQLSIGRGQVRVGR</sequence>
<dbReference type="Gene3D" id="3.90.226.10">
    <property type="entry name" value="2-enoyl-CoA Hydratase, Chain A, domain 1"/>
    <property type="match status" value="1"/>
</dbReference>
<keyword evidence="3" id="KW-0378">Hydrolase</keyword>
<comment type="caution">
    <text evidence="5">The sequence shown here is derived from an EMBL/GenBank/DDBJ whole genome shotgun (WGS) entry which is preliminary data.</text>
</comment>
<protein>
    <recommendedName>
        <fullName evidence="2">3-hydroxyisobutyryl-CoA hydrolase</fullName>
        <ecNumber evidence="2">3.1.2.4</ecNumber>
    </recommendedName>
</protein>
<keyword evidence="6" id="KW-1185">Reference proteome</keyword>
<dbReference type="GO" id="GO:0005739">
    <property type="term" value="C:mitochondrion"/>
    <property type="evidence" value="ECO:0007669"/>
    <property type="project" value="TreeGrafter"/>
</dbReference>